<dbReference type="SUPFAM" id="SSF53623">
    <property type="entry name" value="MurD-like peptide ligases, catalytic domain"/>
    <property type="match status" value="1"/>
</dbReference>
<evidence type="ECO:0000256" key="2">
    <source>
        <dbReference type="ARBA" id="ARBA00022618"/>
    </source>
</evidence>
<evidence type="ECO:0000259" key="10">
    <source>
        <dbReference type="Pfam" id="PF02875"/>
    </source>
</evidence>
<dbReference type="EMBL" id="PFXF01000024">
    <property type="protein sequence ID" value="PJA32667.1"/>
    <property type="molecule type" value="Genomic_DNA"/>
</dbReference>
<keyword evidence="5" id="KW-0133">Cell shape</keyword>
<dbReference type="Pfam" id="PF08245">
    <property type="entry name" value="Mur_ligase_M"/>
    <property type="match status" value="1"/>
</dbReference>
<sequence>MMGGVLGMFNIITPSHNICKTNEMWITKANHFPVIYNKLMDDLAQIWQKLDNNSFKISTDTRKELDGTIFFALKGESFDGNTFVEKALKKGAVAVVSQNPQFKSTPNVYVVDDTLRTLQTLAQKYRETFTIPIIAVGGSNGKTTSRELIRCVLETNFKVHTTESNLNNEIGVPLSILAMDKDTEIGVFEIGANHAQEHTNLLEILRPTHVIVTNNGLDHLEGFGSPTKVIEANEEINKWARKHNASIIANVEHGLKVSTPLPLSISLDNKEYQTKMVGNYNLENISRALTVGKVFKINLEKALTAISAYTPMALRSELLERNGAQVIVDCYNANPSSMMLALKSFIESCSKPRGVILGDMLELGPYAEEEHKKILDFVSKQELNIIVLIGEQFRQAQENSHLNYTWFPNSSSAQKWFRRQNFTNYTLLLKGSRGIKVEEMLLI</sequence>
<dbReference type="GO" id="GO:0051301">
    <property type="term" value="P:cell division"/>
    <property type="evidence" value="ECO:0007669"/>
    <property type="project" value="UniProtKB-KW"/>
</dbReference>
<keyword evidence="8" id="KW-0961">Cell wall biogenesis/degradation</keyword>
<dbReference type="Pfam" id="PF02875">
    <property type="entry name" value="Mur_ligase_C"/>
    <property type="match status" value="1"/>
</dbReference>
<proteinExistence type="predicted"/>
<dbReference type="InterPro" id="IPR004101">
    <property type="entry name" value="Mur_ligase_C"/>
</dbReference>
<feature type="domain" description="Mur ligase C-terminal" evidence="10">
    <location>
        <begin position="315"/>
        <end position="396"/>
    </location>
</feature>
<keyword evidence="1 12" id="KW-0436">Ligase</keyword>
<evidence type="ECO:0000313" key="13">
    <source>
        <dbReference type="Proteomes" id="UP000230758"/>
    </source>
</evidence>
<keyword evidence="6" id="KW-0573">Peptidoglycan synthesis</keyword>
<accession>A0A2M7WRN3</accession>
<dbReference type="InterPro" id="IPR013221">
    <property type="entry name" value="Mur_ligase_cen"/>
</dbReference>
<dbReference type="SUPFAM" id="SSF53244">
    <property type="entry name" value="MurD-like peptide ligases, peptide-binding domain"/>
    <property type="match status" value="1"/>
</dbReference>
<keyword evidence="7" id="KW-0131">Cell cycle</keyword>
<dbReference type="InterPro" id="IPR036615">
    <property type="entry name" value="Mur_ligase_C_dom_sf"/>
</dbReference>
<dbReference type="AlphaFoldDB" id="A0A2M7WRN3"/>
<feature type="domain" description="Mur ligase N-terminal catalytic" evidence="9">
    <location>
        <begin position="57"/>
        <end position="101"/>
    </location>
</feature>
<evidence type="ECO:0000256" key="3">
    <source>
        <dbReference type="ARBA" id="ARBA00022741"/>
    </source>
</evidence>
<dbReference type="Proteomes" id="UP000230758">
    <property type="component" value="Unassembled WGS sequence"/>
</dbReference>
<evidence type="ECO:0000256" key="4">
    <source>
        <dbReference type="ARBA" id="ARBA00022840"/>
    </source>
</evidence>
<evidence type="ECO:0000256" key="1">
    <source>
        <dbReference type="ARBA" id="ARBA00022598"/>
    </source>
</evidence>
<dbReference type="Pfam" id="PF01225">
    <property type="entry name" value="Mur_ligase"/>
    <property type="match status" value="1"/>
</dbReference>
<keyword evidence="4" id="KW-0067">ATP-binding</keyword>
<evidence type="ECO:0000256" key="7">
    <source>
        <dbReference type="ARBA" id="ARBA00023306"/>
    </source>
</evidence>
<dbReference type="InterPro" id="IPR035911">
    <property type="entry name" value="MurE/MurF_N"/>
</dbReference>
<reference evidence="13" key="1">
    <citation type="submission" date="2017-09" db="EMBL/GenBank/DDBJ databases">
        <title>Depth-based differentiation of microbial function through sediment-hosted aquifers and enrichment of novel symbionts in the deep terrestrial subsurface.</title>
        <authorList>
            <person name="Probst A.J."/>
            <person name="Ladd B."/>
            <person name="Jarett J.K."/>
            <person name="Geller-Mcgrath D.E."/>
            <person name="Sieber C.M.K."/>
            <person name="Emerson J.B."/>
            <person name="Anantharaman K."/>
            <person name="Thomas B.C."/>
            <person name="Malmstrom R."/>
            <person name="Stieglmeier M."/>
            <person name="Klingl A."/>
            <person name="Woyke T."/>
            <person name="Ryan C.M."/>
            <person name="Banfield J.F."/>
        </authorList>
    </citation>
    <scope>NUCLEOTIDE SEQUENCE [LARGE SCALE GENOMIC DNA]</scope>
</reference>
<gene>
    <name evidence="12" type="ORF">CO185_02110</name>
</gene>
<feature type="domain" description="Mur ligase central" evidence="11">
    <location>
        <begin position="136"/>
        <end position="250"/>
    </location>
</feature>
<dbReference type="GO" id="GO:0009252">
    <property type="term" value="P:peptidoglycan biosynthetic process"/>
    <property type="evidence" value="ECO:0007669"/>
    <property type="project" value="UniProtKB-KW"/>
</dbReference>
<dbReference type="GO" id="GO:0005524">
    <property type="term" value="F:ATP binding"/>
    <property type="evidence" value="ECO:0007669"/>
    <property type="project" value="UniProtKB-KW"/>
</dbReference>
<dbReference type="GO" id="GO:0016881">
    <property type="term" value="F:acid-amino acid ligase activity"/>
    <property type="evidence" value="ECO:0007669"/>
    <property type="project" value="InterPro"/>
</dbReference>
<dbReference type="PANTHER" id="PTHR43024">
    <property type="entry name" value="UDP-N-ACETYLMURAMOYL-TRIPEPTIDE--D-ALANYL-D-ALANINE LIGASE"/>
    <property type="match status" value="1"/>
</dbReference>
<dbReference type="SUPFAM" id="SSF63418">
    <property type="entry name" value="MurE/MurF N-terminal domain"/>
    <property type="match status" value="1"/>
</dbReference>
<dbReference type="InterPro" id="IPR036565">
    <property type="entry name" value="Mur-like_cat_sf"/>
</dbReference>
<comment type="caution">
    <text evidence="12">The sequence shown here is derived from an EMBL/GenBank/DDBJ whole genome shotgun (WGS) entry which is preliminary data.</text>
</comment>
<dbReference type="GO" id="GO:0008360">
    <property type="term" value="P:regulation of cell shape"/>
    <property type="evidence" value="ECO:0007669"/>
    <property type="project" value="UniProtKB-KW"/>
</dbReference>
<evidence type="ECO:0000313" key="12">
    <source>
        <dbReference type="EMBL" id="PJA32667.1"/>
    </source>
</evidence>
<dbReference type="Gene3D" id="3.40.1190.10">
    <property type="entry name" value="Mur-like, catalytic domain"/>
    <property type="match status" value="1"/>
</dbReference>
<dbReference type="PANTHER" id="PTHR43024:SF1">
    <property type="entry name" value="UDP-N-ACETYLMURAMOYL-TRIPEPTIDE--D-ALANYL-D-ALANINE LIGASE"/>
    <property type="match status" value="1"/>
</dbReference>
<evidence type="ECO:0000259" key="9">
    <source>
        <dbReference type="Pfam" id="PF01225"/>
    </source>
</evidence>
<evidence type="ECO:0000256" key="5">
    <source>
        <dbReference type="ARBA" id="ARBA00022960"/>
    </source>
</evidence>
<keyword evidence="3" id="KW-0547">Nucleotide-binding</keyword>
<evidence type="ECO:0000256" key="8">
    <source>
        <dbReference type="ARBA" id="ARBA00023316"/>
    </source>
</evidence>
<evidence type="ECO:0000259" key="11">
    <source>
        <dbReference type="Pfam" id="PF08245"/>
    </source>
</evidence>
<organism evidence="12 13">
    <name type="scientific">Candidatus Zambryskibacteria bacterium CG_4_9_14_3_um_filter_42_15</name>
    <dbReference type="NCBI Taxonomy" id="1975112"/>
    <lineage>
        <taxon>Bacteria</taxon>
        <taxon>Candidatus Zambryskiibacteriota</taxon>
    </lineage>
</organism>
<dbReference type="InterPro" id="IPR051046">
    <property type="entry name" value="MurCDEF_CellWall_CoF430Synth"/>
</dbReference>
<name>A0A2M7WRN3_9BACT</name>
<dbReference type="InterPro" id="IPR000713">
    <property type="entry name" value="Mur_ligase_N"/>
</dbReference>
<evidence type="ECO:0000256" key="6">
    <source>
        <dbReference type="ARBA" id="ARBA00022984"/>
    </source>
</evidence>
<dbReference type="Gene3D" id="3.90.190.20">
    <property type="entry name" value="Mur ligase, C-terminal domain"/>
    <property type="match status" value="1"/>
</dbReference>
<protein>
    <submittedName>
        <fullName evidence="12">UDP-N-acetylmuramoyl-tripeptide--D-alanyl-D-alanine ligase</fullName>
    </submittedName>
</protein>
<dbReference type="Gene3D" id="3.40.1390.10">
    <property type="entry name" value="MurE/MurF, N-terminal domain"/>
    <property type="match status" value="1"/>
</dbReference>
<keyword evidence="2" id="KW-0132">Cell division</keyword>
<dbReference type="GO" id="GO:0071555">
    <property type="term" value="P:cell wall organization"/>
    <property type="evidence" value="ECO:0007669"/>
    <property type="project" value="UniProtKB-KW"/>
</dbReference>